<evidence type="ECO:0000313" key="1">
    <source>
        <dbReference type="EMBL" id="MBB2160981.1"/>
    </source>
</evidence>
<keyword evidence="1" id="KW-0489">Methyltransferase</keyword>
<dbReference type="PANTHER" id="PTHR40036:SF1">
    <property type="entry name" value="MACROCIN O-METHYLTRANSFERASE"/>
    <property type="match status" value="1"/>
</dbReference>
<gene>
    <name evidence="1" type="ORF">HLH48_12495</name>
</gene>
<dbReference type="InterPro" id="IPR008884">
    <property type="entry name" value="TylF_MeTrfase"/>
</dbReference>
<proteinExistence type="predicted"/>
<dbReference type="RefSeq" id="WP_182997841.1">
    <property type="nucleotide sequence ID" value="NZ_JABEQJ010000015.1"/>
</dbReference>
<dbReference type="Proteomes" id="UP000589085">
    <property type="component" value="Unassembled WGS sequence"/>
</dbReference>
<dbReference type="AlphaFoldDB" id="A0A7W4IDN3"/>
<reference evidence="1 2" key="1">
    <citation type="submission" date="2020-04" db="EMBL/GenBank/DDBJ databases">
        <title>Description of novel Gluconacetobacter.</title>
        <authorList>
            <person name="Sombolestani A."/>
        </authorList>
    </citation>
    <scope>NUCLEOTIDE SEQUENCE [LARGE SCALE GENOMIC DNA]</scope>
    <source>
        <strain evidence="1 2">LMG 19747</strain>
    </source>
</reference>
<dbReference type="GO" id="GO:0032259">
    <property type="term" value="P:methylation"/>
    <property type="evidence" value="ECO:0007669"/>
    <property type="project" value="UniProtKB-KW"/>
</dbReference>
<organism evidence="1 2">
    <name type="scientific">Gluconacetobacter sacchari</name>
    <dbReference type="NCBI Taxonomy" id="92759"/>
    <lineage>
        <taxon>Bacteria</taxon>
        <taxon>Pseudomonadati</taxon>
        <taxon>Pseudomonadota</taxon>
        <taxon>Alphaproteobacteria</taxon>
        <taxon>Acetobacterales</taxon>
        <taxon>Acetobacteraceae</taxon>
        <taxon>Gluconacetobacter</taxon>
    </lineage>
</organism>
<protein>
    <submittedName>
        <fullName evidence="1">Class I SAM-dependent methyltransferase</fullName>
    </submittedName>
</protein>
<dbReference type="GO" id="GO:0008168">
    <property type="term" value="F:methyltransferase activity"/>
    <property type="evidence" value="ECO:0007669"/>
    <property type="project" value="UniProtKB-KW"/>
</dbReference>
<sequence>MQNTPHEDSSPEAAIEKIIRKRLFGHNPEECEDFDLNKLLPFASALSSADYMMKHMSHARQFETASDLHHAMLERASDNGLYLEFGVYSGWSINLIAERKQHQTIFGFDSFQGLPEKWRDGYDAGHFARDDLPEVRSNVQLIKGWFDHTLPLFLDHVSSIPVSYLHVDCDMYSSTVTIFNNLRKNIVPGSIIVFDEYFNYPYWEQHEFKAFQEYISSSGQKYKYIGVVPRHQQVAVQILG</sequence>
<accession>A0A7W4IDN3</accession>
<dbReference type="Pfam" id="PF13578">
    <property type="entry name" value="Methyltransf_24"/>
    <property type="match status" value="1"/>
</dbReference>
<dbReference type="Gene3D" id="3.40.50.150">
    <property type="entry name" value="Vaccinia Virus protein VP39"/>
    <property type="match status" value="1"/>
</dbReference>
<dbReference type="SUPFAM" id="SSF53335">
    <property type="entry name" value="S-adenosyl-L-methionine-dependent methyltransferases"/>
    <property type="match status" value="1"/>
</dbReference>
<name>A0A7W4IDN3_9PROT</name>
<comment type="caution">
    <text evidence="1">The sequence shown here is derived from an EMBL/GenBank/DDBJ whole genome shotgun (WGS) entry which is preliminary data.</text>
</comment>
<dbReference type="InterPro" id="IPR029063">
    <property type="entry name" value="SAM-dependent_MTases_sf"/>
</dbReference>
<evidence type="ECO:0000313" key="2">
    <source>
        <dbReference type="Proteomes" id="UP000589085"/>
    </source>
</evidence>
<dbReference type="PANTHER" id="PTHR40036">
    <property type="entry name" value="MACROCIN O-METHYLTRANSFERASE"/>
    <property type="match status" value="1"/>
</dbReference>
<dbReference type="EMBL" id="JABEQJ010000015">
    <property type="protein sequence ID" value="MBB2160981.1"/>
    <property type="molecule type" value="Genomic_DNA"/>
</dbReference>
<keyword evidence="1" id="KW-0808">Transferase</keyword>